<dbReference type="GO" id="GO:0046872">
    <property type="term" value="F:metal ion binding"/>
    <property type="evidence" value="ECO:0007669"/>
    <property type="project" value="UniProtKB-KW"/>
</dbReference>
<evidence type="ECO:0000313" key="5">
    <source>
        <dbReference type="Proteomes" id="UP000054538"/>
    </source>
</evidence>
<protein>
    <recommendedName>
        <fullName evidence="3">DDE Tnp4 domain-containing protein</fullName>
    </recommendedName>
</protein>
<dbReference type="Proteomes" id="UP000054538">
    <property type="component" value="Unassembled WGS sequence"/>
</dbReference>
<feature type="domain" description="DDE Tnp4" evidence="3">
    <location>
        <begin position="32"/>
        <end position="162"/>
    </location>
</feature>
<dbReference type="InParanoid" id="A0A0D0DWL8"/>
<evidence type="ECO:0000256" key="2">
    <source>
        <dbReference type="ARBA" id="ARBA00022723"/>
    </source>
</evidence>
<dbReference type="InterPro" id="IPR027806">
    <property type="entry name" value="HARBI1_dom"/>
</dbReference>
<dbReference type="EMBL" id="KN825515">
    <property type="protein sequence ID" value="KIK90479.1"/>
    <property type="molecule type" value="Genomic_DNA"/>
</dbReference>
<dbReference type="AlphaFoldDB" id="A0A0D0DWL8"/>
<reference evidence="4 5" key="1">
    <citation type="submission" date="2014-04" db="EMBL/GenBank/DDBJ databases">
        <authorList>
            <consortium name="DOE Joint Genome Institute"/>
            <person name="Kuo A."/>
            <person name="Kohler A."/>
            <person name="Jargeat P."/>
            <person name="Nagy L.G."/>
            <person name="Floudas D."/>
            <person name="Copeland A."/>
            <person name="Barry K.W."/>
            <person name="Cichocki N."/>
            <person name="Veneault-Fourrey C."/>
            <person name="LaButti K."/>
            <person name="Lindquist E.A."/>
            <person name="Lipzen A."/>
            <person name="Lundell T."/>
            <person name="Morin E."/>
            <person name="Murat C."/>
            <person name="Sun H."/>
            <person name="Tunlid A."/>
            <person name="Henrissat B."/>
            <person name="Grigoriev I.V."/>
            <person name="Hibbett D.S."/>
            <person name="Martin F."/>
            <person name="Nordberg H.P."/>
            <person name="Cantor M.N."/>
            <person name="Hua S.X."/>
        </authorList>
    </citation>
    <scope>NUCLEOTIDE SEQUENCE [LARGE SCALE GENOMIC DNA]</scope>
    <source>
        <strain evidence="4 5">Ve08.2h10</strain>
    </source>
</reference>
<comment type="cofactor">
    <cofactor evidence="1">
        <name>a divalent metal cation</name>
        <dbReference type="ChEBI" id="CHEBI:60240"/>
    </cofactor>
</comment>
<reference evidence="5" key="2">
    <citation type="submission" date="2015-01" db="EMBL/GenBank/DDBJ databases">
        <title>Evolutionary Origins and Diversification of the Mycorrhizal Mutualists.</title>
        <authorList>
            <consortium name="DOE Joint Genome Institute"/>
            <consortium name="Mycorrhizal Genomics Consortium"/>
            <person name="Kohler A."/>
            <person name="Kuo A."/>
            <person name="Nagy L.G."/>
            <person name="Floudas D."/>
            <person name="Copeland A."/>
            <person name="Barry K.W."/>
            <person name="Cichocki N."/>
            <person name="Veneault-Fourrey C."/>
            <person name="LaButti K."/>
            <person name="Lindquist E.A."/>
            <person name="Lipzen A."/>
            <person name="Lundell T."/>
            <person name="Morin E."/>
            <person name="Murat C."/>
            <person name="Riley R."/>
            <person name="Ohm R."/>
            <person name="Sun H."/>
            <person name="Tunlid A."/>
            <person name="Henrissat B."/>
            <person name="Grigoriev I.V."/>
            <person name="Hibbett D.S."/>
            <person name="Martin F."/>
        </authorList>
    </citation>
    <scope>NUCLEOTIDE SEQUENCE [LARGE SCALE GENOMIC DNA]</scope>
    <source>
        <strain evidence="5">Ve08.2h10</strain>
    </source>
</reference>
<organism evidence="4 5">
    <name type="scientific">Paxillus rubicundulus Ve08.2h10</name>
    <dbReference type="NCBI Taxonomy" id="930991"/>
    <lineage>
        <taxon>Eukaryota</taxon>
        <taxon>Fungi</taxon>
        <taxon>Dikarya</taxon>
        <taxon>Basidiomycota</taxon>
        <taxon>Agaricomycotina</taxon>
        <taxon>Agaricomycetes</taxon>
        <taxon>Agaricomycetidae</taxon>
        <taxon>Boletales</taxon>
        <taxon>Paxilineae</taxon>
        <taxon>Paxillaceae</taxon>
        <taxon>Paxillus</taxon>
    </lineage>
</organism>
<evidence type="ECO:0000256" key="1">
    <source>
        <dbReference type="ARBA" id="ARBA00001968"/>
    </source>
</evidence>
<keyword evidence="5" id="KW-1185">Reference proteome</keyword>
<proteinExistence type="predicted"/>
<dbReference type="STRING" id="930991.A0A0D0DWL8"/>
<gene>
    <name evidence="4" type="ORF">PAXRUDRAFT_801705</name>
</gene>
<keyword evidence="2" id="KW-0479">Metal-binding</keyword>
<evidence type="ECO:0000259" key="3">
    <source>
        <dbReference type="Pfam" id="PF13359"/>
    </source>
</evidence>
<name>A0A0D0DWL8_9AGAM</name>
<sequence length="164" mass="18543">MPTAEEKELEKVWMDNRVGFRGLWREGWVMYDGTIVVLYTKPGLNGDAYFTWKSNYGLNLQIGNLPSNLCIVDYAHGFTGSAHDASAFEHTAAVRHTDWFFQGDEFAWVDSAYPVTPCTIPVHKRPAALLAENTIFNSAVANLWVWSEHCMGALKGRWQCLRGL</sequence>
<accession>A0A0D0DWL8</accession>
<evidence type="ECO:0000313" key="4">
    <source>
        <dbReference type="EMBL" id="KIK90479.1"/>
    </source>
</evidence>
<dbReference type="OrthoDB" id="2408877at2759"/>
<dbReference type="Pfam" id="PF13359">
    <property type="entry name" value="DDE_Tnp_4"/>
    <property type="match status" value="1"/>
</dbReference>
<dbReference type="HOGENOM" id="CLU_018552_1_1_1"/>